<name>A0A426VA02_9BURK</name>
<proteinExistence type="predicted"/>
<evidence type="ECO:0000313" key="2">
    <source>
        <dbReference type="EMBL" id="RRS03723.1"/>
    </source>
</evidence>
<gene>
    <name evidence="2" type="ORF">EIP75_14130</name>
</gene>
<reference evidence="2 3" key="1">
    <citation type="submission" date="2018-12" db="EMBL/GenBank/DDBJ databases">
        <title>The whole draft genome of Aquabacterium sp. SJQ9.</title>
        <authorList>
            <person name="Sun L."/>
            <person name="Gao X."/>
            <person name="Chen W."/>
            <person name="Huang K."/>
        </authorList>
    </citation>
    <scope>NUCLEOTIDE SEQUENCE [LARGE SCALE GENOMIC DNA]</scope>
    <source>
        <strain evidence="2 3">SJQ9</strain>
    </source>
</reference>
<dbReference type="RefSeq" id="WP_125243928.1">
    <property type="nucleotide sequence ID" value="NZ_RSED01000010.1"/>
</dbReference>
<feature type="transmembrane region" description="Helical" evidence="1">
    <location>
        <begin position="12"/>
        <end position="33"/>
    </location>
</feature>
<dbReference type="EMBL" id="RSED01000010">
    <property type="protein sequence ID" value="RRS03723.1"/>
    <property type="molecule type" value="Genomic_DNA"/>
</dbReference>
<evidence type="ECO:0000313" key="3">
    <source>
        <dbReference type="Proteomes" id="UP000269265"/>
    </source>
</evidence>
<protein>
    <submittedName>
        <fullName evidence="2">Uncharacterized protein</fullName>
    </submittedName>
</protein>
<dbReference type="OrthoDB" id="8908989at2"/>
<keyword evidence="3" id="KW-1185">Reference proteome</keyword>
<dbReference type="AlphaFoldDB" id="A0A426VA02"/>
<keyword evidence="1" id="KW-1133">Transmembrane helix</keyword>
<dbReference type="Proteomes" id="UP000269265">
    <property type="component" value="Unassembled WGS sequence"/>
</dbReference>
<keyword evidence="1" id="KW-0472">Membrane</keyword>
<evidence type="ECO:0000256" key="1">
    <source>
        <dbReference type="SAM" id="Phobius"/>
    </source>
</evidence>
<organism evidence="2 3">
    <name type="scientific">Aquabacterium soli</name>
    <dbReference type="NCBI Taxonomy" id="2493092"/>
    <lineage>
        <taxon>Bacteria</taxon>
        <taxon>Pseudomonadati</taxon>
        <taxon>Pseudomonadota</taxon>
        <taxon>Betaproteobacteria</taxon>
        <taxon>Burkholderiales</taxon>
        <taxon>Aquabacterium</taxon>
    </lineage>
</organism>
<accession>A0A426VA02</accession>
<comment type="caution">
    <text evidence="2">The sequence shown here is derived from an EMBL/GenBank/DDBJ whole genome shotgun (WGS) entry which is preliminary data.</text>
</comment>
<sequence>MPGPSSQQGQALTEFLVASLVVVPLFLLIPMVGKYQDMAHNTLMASRYVAFDAITRNDRLNSWKPEAQLAQEVQRRFFSNSRAPIKTGDAAGNFRSHRNGMWTDAFGNPLLRNFDQDVRVSYGFGNGTTHNAGFSGSRDGDPFLLMGRFDLSRRGIYTANVAVTVANLPAGLRLIEPFDNINLVISRSTTVLLDPWAGRGPQDVQNRLRDTVVNPGNLLANIRPMTDLVVDGLDGRLLDLGNIRGPRLGDVQFWRDVVPADRLR</sequence>
<keyword evidence="1" id="KW-0812">Transmembrane</keyword>